<protein>
    <submittedName>
        <fullName evidence="1">Uncharacterized protein</fullName>
    </submittedName>
</protein>
<reference evidence="1" key="1">
    <citation type="submission" date="2023-08" db="EMBL/GenBank/DDBJ databases">
        <title>Chromosome-level Genome Assembly of mud carp (Cirrhinus molitorella).</title>
        <authorList>
            <person name="Liu H."/>
        </authorList>
    </citation>
    <scope>NUCLEOTIDE SEQUENCE</scope>
    <source>
        <strain evidence="1">Prfri</strain>
        <tissue evidence="1">Muscle</tissue>
    </source>
</reference>
<dbReference type="Proteomes" id="UP001187343">
    <property type="component" value="Unassembled WGS sequence"/>
</dbReference>
<evidence type="ECO:0000313" key="1">
    <source>
        <dbReference type="EMBL" id="KAK2903204.1"/>
    </source>
</evidence>
<dbReference type="EMBL" id="JAUYZG010000007">
    <property type="protein sequence ID" value="KAK2903204.1"/>
    <property type="molecule type" value="Genomic_DNA"/>
</dbReference>
<organism evidence="1 2">
    <name type="scientific">Cirrhinus molitorella</name>
    <name type="common">mud carp</name>
    <dbReference type="NCBI Taxonomy" id="172907"/>
    <lineage>
        <taxon>Eukaryota</taxon>
        <taxon>Metazoa</taxon>
        <taxon>Chordata</taxon>
        <taxon>Craniata</taxon>
        <taxon>Vertebrata</taxon>
        <taxon>Euteleostomi</taxon>
        <taxon>Actinopterygii</taxon>
        <taxon>Neopterygii</taxon>
        <taxon>Teleostei</taxon>
        <taxon>Ostariophysi</taxon>
        <taxon>Cypriniformes</taxon>
        <taxon>Cyprinidae</taxon>
        <taxon>Labeoninae</taxon>
        <taxon>Labeonini</taxon>
        <taxon>Cirrhinus</taxon>
    </lineage>
</organism>
<sequence>MFSALVAPAVRFLASRGDPSKAPDRQHLTLKLLAVSSPHFSLSLGCRVSLAAAARGRPHGRGKEGNGAGGGLGHWLSHAPSPRAGAGVTAARGVVMETAIATVRDDITSASYENLRVRVIAPVNVSNKCFSS</sequence>
<evidence type="ECO:0000313" key="2">
    <source>
        <dbReference type="Proteomes" id="UP001187343"/>
    </source>
</evidence>
<keyword evidence="2" id="KW-1185">Reference proteome</keyword>
<name>A0AA88TR90_9TELE</name>
<gene>
    <name evidence="1" type="ORF">Q8A67_007917</name>
</gene>
<proteinExistence type="predicted"/>
<comment type="caution">
    <text evidence="1">The sequence shown here is derived from an EMBL/GenBank/DDBJ whole genome shotgun (WGS) entry which is preliminary data.</text>
</comment>
<dbReference type="AlphaFoldDB" id="A0AA88TR90"/>
<accession>A0AA88TR90</accession>